<proteinExistence type="predicted"/>
<accession>A0A2I2KQD2</accession>
<dbReference type="Proteomes" id="UP000234331">
    <property type="component" value="Unassembled WGS sequence"/>
</dbReference>
<evidence type="ECO:0000313" key="2">
    <source>
        <dbReference type="Proteomes" id="UP000234331"/>
    </source>
</evidence>
<sequence length="35" mass="3750">MDVCFGLDPSLDDASLDELIRALDAPSATLQEWAA</sequence>
<reference evidence="1 2" key="1">
    <citation type="submission" date="2017-06" db="EMBL/GenBank/DDBJ databases">
        <authorList>
            <person name="Kim H.J."/>
            <person name="Triplett B.A."/>
        </authorList>
    </citation>
    <scope>NUCLEOTIDE SEQUENCE [LARGE SCALE GENOMIC DNA]</scope>
    <source>
        <strain evidence="1">FRACA_ARgP5</strain>
    </source>
</reference>
<gene>
    <name evidence="1" type="ORF">FRACA_2050012</name>
</gene>
<protein>
    <submittedName>
        <fullName evidence="1">Uncharacterized protein</fullName>
    </submittedName>
</protein>
<dbReference type="EMBL" id="FZMO01000119">
    <property type="protein sequence ID" value="SNQ47874.1"/>
    <property type="molecule type" value="Genomic_DNA"/>
</dbReference>
<keyword evidence="2" id="KW-1185">Reference proteome</keyword>
<organism evidence="1 2">
    <name type="scientific">Frankia canadensis</name>
    <dbReference type="NCBI Taxonomy" id="1836972"/>
    <lineage>
        <taxon>Bacteria</taxon>
        <taxon>Bacillati</taxon>
        <taxon>Actinomycetota</taxon>
        <taxon>Actinomycetes</taxon>
        <taxon>Frankiales</taxon>
        <taxon>Frankiaceae</taxon>
        <taxon>Frankia</taxon>
    </lineage>
</organism>
<evidence type="ECO:0000313" key="1">
    <source>
        <dbReference type="EMBL" id="SNQ47874.1"/>
    </source>
</evidence>
<name>A0A2I2KQD2_9ACTN</name>
<dbReference type="AlphaFoldDB" id="A0A2I2KQD2"/>